<feature type="region of interest" description="Disordered" evidence="1">
    <location>
        <begin position="161"/>
        <end position="417"/>
    </location>
</feature>
<feature type="compositionally biased region" description="Low complexity" evidence="1">
    <location>
        <begin position="163"/>
        <end position="178"/>
    </location>
</feature>
<feature type="compositionally biased region" description="Basic residues" evidence="1">
    <location>
        <begin position="212"/>
        <end position="230"/>
    </location>
</feature>
<dbReference type="OMA" id="NADRDYY"/>
<name>A0A139AVP6_GONPJ</name>
<feature type="compositionally biased region" description="Basic and acidic residues" evidence="1">
    <location>
        <begin position="255"/>
        <end position="266"/>
    </location>
</feature>
<organism evidence="3 4">
    <name type="scientific">Gonapodya prolifera (strain JEL478)</name>
    <name type="common">Monoblepharis prolifera</name>
    <dbReference type="NCBI Taxonomy" id="1344416"/>
    <lineage>
        <taxon>Eukaryota</taxon>
        <taxon>Fungi</taxon>
        <taxon>Fungi incertae sedis</taxon>
        <taxon>Chytridiomycota</taxon>
        <taxon>Chytridiomycota incertae sedis</taxon>
        <taxon>Monoblepharidomycetes</taxon>
        <taxon>Monoblepharidales</taxon>
        <taxon>Gonapodyaceae</taxon>
        <taxon>Gonapodya</taxon>
    </lineage>
</organism>
<feature type="compositionally biased region" description="Basic and acidic residues" evidence="1">
    <location>
        <begin position="278"/>
        <end position="404"/>
    </location>
</feature>
<dbReference type="InterPro" id="IPR039207">
    <property type="entry name" value="MMTAG2-like"/>
</dbReference>
<dbReference type="Proteomes" id="UP000070544">
    <property type="component" value="Unassembled WGS sequence"/>
</dbReference>
<evidence type="ECO:0000313" key="3">
    <source>
        <dbReference type="EMBL" id="KXS20811.1"/>
    </source>
</evidence>
<keyword evidence="4" id="KW-1185">Reference proteome</keyword>
<dbReference type="OrthoDB" id="5390672at2759"/>
<evidence type="ECO:0000313" key="4">
    <source>
        <dbReference type="Proteomes" id="UP000070544"/>
    </source>
</evidence>
<dbReference type="PANTHER" id="PTHR14580">
    <property type="entry name" value="MULTIPLE MYELOMA TUMOR-ASSOCIATED PROTEIN 2 FAMILY MEMBER"/>
    <property type="match status" value="1"/>
</dbReference>
<reference evidence="3 4" key="1">
    <citation type="journal article" date="2015" name="Genome Biol. Evol.">
        <title>Phylogenomic analyses indicate that early fungi evolved digesting cell walls of algal ancestors of land plants.</title>
        <authorList>
            <person name="Chang Y."/>
            <person name="Wang S."/>
            <person name="Sekimoto S."/>
            <person name="Aerts A.L."/>
            <person name="Choi C."/>
            <person name="Clum A."/>
            <person name="LaButti K.M."/>
            <person name="Lindquist E.A."/>
            <person name="Yee Ngan C."/>
            <person name="Ohm R.A."/>
            <person name="Salamov A.A."/>
            <person name="Grigoriev I.V."/>
            <person name="Spatafora J.W."/>
            <person name="Berbee M.L."/>
        </authorList>
    </citation>
    <scope>NUCLEOTIDE SEQUENCE [LARGE SCALE GENOMIC DNA]</scope>
    <source>
        <strain evidence="3 4">JEL478</strain>
    </source>
</reference>
<dbReference type="AlphaFoldDB" id="A0A139AVP6"/>
<gene>
    <name evidence="3" type="ORF">M427DRAFT_131011</name>
</gene>
<dbReference type="PANTHER" id="PTHR14580:SF0">
    <property type="entry name" value="MULTIPLE MYELOMA TUMOR-ASSOCIATED PROTEIN 2"/>
    <property type="match status" value="1"/>
</dbReference>
<dbReference type="Pfam" id="PF10159">
    <property type="entry name" value="MMtag"/>
    <property type="match status" value="1"/>
</dbReference>
<proteinExistence type="predicted"/>
<feature type="domain" description="Multiple myeloma tumor-associated protein 2-like N-terminal" evidence="2">
    <location>
        <begin position="10"/>
        <end position="89"/>
    </location>
</feature>
<evidence type="ECO:0000256" key="1">
    <source>
        <dbReference type="SAM" id="MobiDB-lite"/>
    </source>
</evidence>
<accession>A0A139AVP6</accession>
<sequence>MAIFHPTRGGTRGGQDQFKWEDVKDDKYRENYLGHSLLAPVGRWQRNRDLTWYAKEESSTAVMTRSQIEADELRKFKEAEAEALAEALGYKGPKKHLDPTKIANISKAELEKVVKAEGEADPMDAELVKQQEATKVKGIGFGRLRNLDINLGKQVVEHVPGRNTDANASSSANAGTGDYVPVGEATNGGRRKPSARDKEEGNESSTSETKSERKRRRKREKEEKKHRKKEKKEAREREKVRDGSRERSPSHYRKDRSSSERRDSPPRRRRHDSDSEEDVRRDAKWHRDERSPDARKSPRRDSASPRRRDSPPWRRRHDSDSEDDRRDATRQRDRPERRDDDRDRLRREVDRARPDRRHEDRDGRREEYGRGDGRRDDRNRRDERPRDGYGDRRRDDGGRYEQPKRLYSPDARRFERR</sequence>
<protein>
    <recommendedName>
        <fullName evidence="2">Multiple myeloma tumor-associated protein 2-like N-terminal domain-containing protein</fullName>
    </recommendedName>
</protein>
<dbReference type="InterPro" id="IPR019315">
    <property type="entry name" value="MMTA2_N"/>
</dbReference>
<dbReference type="EMBL" id="KQ965734">
    <property type="protein sequence ID" value="KXS20811.1"/>
    <property type="molecule type" value="Genomic_DNA"/>
</dbReference>
<evidence type="ECO:0000259" key="2">
    <source>
        <dbReference type="Pfam" id="PF10159"/>
    </source>
</evidence>
<feature type="compositionally biased region" description="Basic and acidic residues" evidence="1">
    <location>
        <begin position="231"/>
        <end position="249"/>
    </location>
</feature>